<feature type="region of interest" description="Disordered" evidence="2">
    <location>
        <begin position="1"/>
        <end position="46"/>
    </location>
</feature>
<name>A0A7M7KVG9_VARDE</name>
<feature type="compositionally biased region" description="Gly residues" evidence="2">
    <location>
        <begin position="305"/>
        <end position="318"/>
    </location>
</feature>
<feature type="compositionally biased region" description="Low complexity" evidence="2">
    <location>
        <begin position="399"/>
        <end position="408"/>
    </location>
</feature>
<feature type="region of interest" description="Disordered" evidence="2">
    <location>
        <begin position="476"/>
        <end position="512"/>
    </location>
</feature>
<dbReference type="PANTHER" id="PTHR10910:SF62">
    <property type="entry name" value="AT07585P-RELATED"/>
    <property type="match status" value="1"/>
</dbReference>
<dbReference type="Proteomes" id="UP000594260">
    <property type="component" value="Unplaced"/>
</dbReference>
<sequence length="604" mass="64935">MPPSVDYQQAPQDNQEMTDRGMKRSLAPGTLPKQPKKPRLIKLDPRSSPLQYLNTIRPGLNFKIERTEGGPAHEPRFSVSVVVDGRTYSGLGKSKQHAKQFAAVEALKLILNDSSLQYIEDAPRGPGGIVMPEPAPPEKPVAPAPPPAQTAPDTQNPAPSTQAVPSAISIAGKTPVQILNEMDTSAVYECIAEDPVNLPRRFTMTVTVKGVTYRAFGANKKQAKHACARSALIAMGTPIADSESLAEDALADIQGTIPRHQANQNLSDRIGTKMLDKFEEVMRNRPDKKPWKVLAGTGSRFQNGYGNGGGGGGGGGPSARGMLANQRSGTNQYQATSYYKITSYYQQLSPQRQPTHQQPQHQHAPFRPVVKRNSGPYGGNFVLAASSFNGPQSRTNWPNSNNSSSSSNTPGNYVVNSNVTKYNSIPLQDRNSVSAQTRYQTSGDSRNAGYYAYEHYRARGSAIQGADYSPQSQIASAKSGATLRGGHGSGGGSNKAMTFASLTSPSSQGQWVPNWAETSDTTNWQYHNAYYGNGEATSAHDMAPTANYTAGWNYGGYGGQDASTYSNYGSAMDSPQMVLAGTPQGYTQGDGRNINEYSAWGARY</sequence>
<keyword evidence="1" id="KW-0694">RNA-binding</keyword>
<evidence type="ECO:0000313" key="5">
    <source>
        <dbReference type="Proteomes" id="UP000594260"/>
    </source>
</evidence>
<feature type="region of interest" description="Disordered" evidence="2">
    <location>
        <begin position="127"/>
        <end position="164"/>
    </location>
</feature>
<evidence type="ECO:0000313" key="4">
    <source>
        <dbReference type="EnsemblMetazoa" id="XP_022672343"/>
    </source>
</evidence>
<dbReference type="PANTHER" id="PTHR10910">
    <property type="entry name" value="EUKARYOTE SPECIFIC DSRNA BINDING PROTEIN"/>
    <property type="match status" value="1"/>
</dbReference>
<dbReference type="GO" id="GO:0005737">
    <property type="term" value="C:cytoplasm"/>
    <property type="evidence" value="ECO:0007669"/>
    <property type="project" value="TreeGrafter"/>
</dbReference>
<feature type="compositionally biased region" description="Low complexity" evidence="2">
    <location>
        <begin position="150"/>
        <end position="159"/>
    </location>
</feature>
<keyword evidence="5" id="KW-1185">Reference proteome</keyword>
<feature type="region of interest" description="Disordered" evidence="2">
    <location>
        <begin position="348"/>
        <end position="375"/>
    </location>
</feature>
<organism evidence="4 5">
    <name type="scientific">Varroa destructor</name>
    <name type="common">Honeybee mite</name>
    <dbReference type="NCBI Taxonomy" id="109461"/>
    <lineage>
        <taxon>Eukaryota</taxon>
        <taxon>Metazoa</taxon>
        <taxon>Ecdysozoa</taxon>
        <taxon>Arthropoda</taxon>
        <taxon>Chelicerata</taxon>
        <taxon>Arachnida</taxon>
        <taxon>Acari</taxon>
        <taxon>Parasitiformes</taxon>
        <taxon>Mesostigmata</taxon>
        <taxon>Gamasina</taxon>
        <taxon>Dermanyssoidea</taxon>
        <taxon>Varroidae</taxon>
        <taxon>Varroa</taxon>
    </lineage>
</organism>
<protein>
    <recommendedName>
        <fullName evidence="3">DRBM domain-containing protein</fullName>
    </recommendedName>
</protein>
<evidence type="ECO:0000256" key="2">
    <source>
        <dbReference type="SAM" id="MobiDB-lite"/>
    </source>
</evidence>
<dbReference type="GO" id="GO:0003726">
    <property type="term" value="F:double-stranded RNA adenosine deaminase activity"/>
    <property type="evidence" value="ECO:0007669"/>
    <property type="project" value="TreeGrafter"/>
</dbReference>
<dbReference type="GO" id="GO:0008251">
    <property type="term" value="F:tRNA-specific adenosine deaminase activity"/>
    <property type="evidence" value="ECO:0007669"/>
    <property type="project" value="TreeGrafter"/>
</dbReference>
<dbReference type="EnsemblMetazoa" id="XM_022816608">
    <property type="protein sequence ID" value="XP_022672343"/>
    <property type="gene ID" value="LOC111255009"/>
</dbReference>
<dbReference type="AlphaFoldDB" id="A0A7M7KVG9"/>
<dbReference type="GO" id="GO:0003725">
    <property type="term" value="F:double-stranded RNA binding"/>
    <property type="evidence" value="ECO:0007669"/>
    <property type="project" value="TreeGrafter"/>
</dbReference>
<dbReference type="GeneID" id="111255009"/>
<dbReference type="SMART" id="SM00358">
    <property type="entry name" value="DSRM"/>
    <property type="match status" value="2"/>
</dbReference>
<feature type="region of interest" description="Disordered" evidence="2">
    <location>
        <begin position="392"/>
        <end position="417"/>
    </location>
</feature>
<evidence type="ECO:0000256" key="1">
    <source>
        <dbReference type="PROSITE-ProRule" id="PRU00266"/>
    </source>
</evidence>
<feature type="compositionally biased region" description="Gly residues" evidence="2">
    <location>
        <begin position="483"/>
        <end position="493"/>
    </location>
</feature>
<dbReference type="GO" id="GO:0006382">
    <property type="term" value="P:adenosine to inosine editing"/>
    <property type="evidence" value="ECO:0007669"/>
    <property type="project" value="TreeGrafter"/>
</dbReference>
<accession>A0A7M7KVG9</accession>
<dbReference type="PROSITE" id="PS50137">
    <property type="entry name" value="DS_RBD"/>
    <property type="match status" value="2"/>
</dbReference>
<feature type="domain" description="DRBM" evidence="3">
    <location>
        <begin position="188"/>
        <end position="237"/>
    </location>
</feature>
<feature type="compositionally biased region" description="Polar residues" evidence="2">
    <location>
        <begin position="1"/>
        <end position="15"/>
    </location>
</feature>
<proteinExistence type="predicted"/>
<dbReference type="Pfam" id="PF00035">
    <property type="entry name" value="dsrm"/>
    <property type="match status" value="2"/>
</dbReference>
<feature type="compositionally biased region" description="Pro residues" evidence="2">
    <location>
        <begin position="133"/>
        <end position="149"/>
    </location>
</feature>
<feature type="compositionally biased region" description="Low complexity" evidence="2">
    <location>
        <begin position="350"/>
        <end position="363"/>
    </location>
</feature>
<dbReference type="GO" id="GO:0006396">
    <property type="term" value="P:RNA processing"/>
    <property type="evidence" value="ECO:0007669"/>
    <property type="project" value="TreeGrafter"/>
</dbReference>
<reference evidence="4" key="1">
    <citation type="submission" date="2021-01" db="UniProtKB">
        <authorList>
            <consortium name="EnsemblMetazoa"/>
        </authorList>
    </citation>
    <scope>IDENTIFICATION</scope>
</reference>
<feature type="region of interest" description="Disordered" evidence="2">
    <location>
        <begin position="298"/>
        <end position="328"/>
    </location>
</feature>
<feature type="compositionally biased region" description="Polar residues" evidence="2">
    <location>
        <begin position="500"/>
        <end position="512"/>
    </location>
</feature>
<dbReference type="SUPFAM" id="SSF54768">
    <property type="entry name" value="dsRNA-binding domain-like"/>
    <property type="match status" value="2"/>
</dbReference>
<dbReference type="RefSeq" id="XP_022672343.1">
    <property type="nucleotide sequence ID" value="XM_022816608.1"/>
</dbReference>
<feature type="domain" description="DRBM" evidence="3">
    <location>
        <begin position="44"/>
        <end position="112"/>
    </location>
</feature>
<evidence type="ECO:0000259" key="3">
    <source>
        <dbReference type="PROSITE" id="PS50137"/>
    </source>
</evidence>
<dbReference type="InterPro" id="IPR014720">
    <property type="entry name" value="dsRBD_dom"/>
</dbReference>
<dbReference type="GO" id="GO:0005730">
    <property type="term" value="C:nucleolus"/>
    <property type="evidence" value="ECO:0007669"/>
    <property type="project" value="TreeGrafter"/>
</dbReference>
<dbReference type="Gene3D" id="3.30.160.20">
    <property type="match status" value="2"/>
</dbReference>